<name>A0A8T0J4Y1_CERPU</name>
<dbReference type="GO" id="GO:0051087">
    <property type="term" value="F:protein-folding chaperone binding"/>
    <property type="evidence" value="ECO:0007669"/>
    <property type="project" value="InterPro"/>
</dbReference>
<feature type="compositionally biased region" description="Low complexity" evidence="2">
    <location>
        <begin position="20"/>
        <end position="32"/>
    </location>
</feature>
<feature type="compositionally biased region" description="Basic and acidic residues" evidence="2">
    <location>
        <begin position="33"/>
        <end position="46"/>
    </location>
</feature>
<dbReference type="AlphaFoldDB" id="A0A8T0J4Y1"/>
<dbReference type="EMBL" id="CM026421">
    <property type="protein sequence ID" value="KAG0590206.1"/>
    <property type="molecule type" value="Genomic_DNA"/>
</dbReference>
<dbReference type="Pfam" id="PF02179">
    <property type="entry name" value="BAG"/>
    <property type="match status" value="1"/>
</dbReference>
<feature type="coiled-coil region" evidence="1">
    <location>
        <begin position="481"/>
        <end position="508"/>
    </location>
</feature>
<dbReference type="PROSITE" id="PS51035">
    <property type="entry name" value="BAG"/>
    <property type="match status" value="1"/>
</dbReference>
<evidence type="ECO:0000256" key="2">
    <source>
        <dbReference type="SAM" id="MobiDB-lite"/>
    </source>
</evidence>
<dbReference type="Pfam" id="PF00612">
    <property type="entry name" value="IQ"/>
    <property type="match status" value="1"/>
</dbReference>
<feature type="domain" description="BAG" evidence="3">
    <location>
        <begin position="115"/>
        <end position="192"/>
    </location>
</feature>
<feature type="region of interest" description="Disordered" evidence="2">
    <location>
        <begin position="195"/>
        <end position="241"/>
    </location>
</feature>
<reference evidence="4" key="1">
    <citation type="submission" date="2020-06" db="EMBL/GenBank/DDBJ databases">
        <title>WGS assembly of Ceratodon purpureus strain R40.</title>
        <authorList>
            <person name="Carey S.B."/>
            <person name="Jenkins J."/>
            <person name="Shu S."/>
            <person name="Lovell J.T."/>
            <person name="Sreedasyam A."/>
            <person name="Maumus F."/>
            <person name="Tiley G.P."/>
            <person name="Fernandez-Pozo N."/>
            <person name="Barry K."/>
            <person name="Chen C."/>
            <person name="Wang M."/>
            <person name="Lipzen A."/>
            <person name="Daum C."/>
            <person name="Saski C.A."/>
            <person name="Payton A.C."/>
            <person name="Mcbreen J.C."/>
            <person name="Conrad R.E."/>
            <person name="Kollar L.M."/>
            <person name="Olsson S."/>
            <person name="Huttunen S."/>
            <person name="Landis J.B."/>
            <person name="Wickett N.J."/>
            <person name="Johnson M.G."/>
            <person name="Rensing S.A."/>
            <person name="Grimwood J."/>
            <person name="Schmutz J."/>
            <person name="Mcdaniel S.F."/>
        </authorList>
    </citation>
    <scope>NUCLEOTIDE SEQUENCE</scope>
    <source>
        <strain evidence="4">R40</strain>
    </source>
</reference>
<accession>A0A8T0J4Y1</accession>
<dbReference type="PANTHER" id="PTHR33322:SF4">
    <property type="entry name" value="BAG DOMAIN CONTAINING PROTEIN, EXPRESSED"/>
    <property type="match status" value="1"/>
</dbReference>
<organism evidence="4 5">
    <name type="scientific">Ceratodon purpureus</name>
    <name type="common">Fire moss</name>
    <name type="synonym">Dicranum purpureum</name>
    <dbReference type="NCBI Taxonomy" id="3225"/>
    <lineage>
        <taxon>Eukaryota</taxon>
        <taxon>Viridiplantae</taxon>
        <taxon>Streptophyta</taxon>
        <taxon>Embryophyta</taxon>
        <taxon>Bryophyta</taxon>
        <taxon>Bryophytina</taxon>
        <taxon>Bryopsida</taxon>
        <taxon>Dicranidae</taxon>
        <taxon>Pseudoditrichales</taxon>
        <taxon>Ditrichaceae</taxon>
        <taxon>Ceratodon</taxon>
    </lineage>
</organism>
<dbReference type="PANTHER" id="PTHR33322">
    <property type="entry name" value="BAG DOMAIN CONTAINING PROTEIN, EXPRESSED"/>
    <property type="match status" value="1"/>
</dbReference>
<sequence>MGGGFFDNMWDPYSGAYANPRARAQPRAPVRVPEVRSPRKVEEPLRKKSTVRTIPVSDGEVAVPQAGVSARRESAVGLASVVGGVRSEGSAATKVQAAYRGYLVRKTQPLKQLRVIKKVREELEGFEERFREPGQQQKLRSDAQERLRWAEGIMALLLRLDSLQGVHPEVRIVRKAVTKELIQFQEMIDSMSAASGGLNGKDEASNGEAVDTSDAEENSDGDGTEVSTSAKHGPQVQSDMHDEVVDSHVTIFPESIGEGVGFVSDPESAEADAEHPVDVEKKEQILTTLPTTGEVEVASASAQTKLPYTDTESDNHEPLAVEDCAATEPSRDVICEPISEEDASTPPPKENNVEEMWDETHNMERGEEADMLTEEAGRPVLQDMSHSDENDVSGNNFDEYAAPLEETETTSGFTDQGDGLMISAGCTRSMSLEPQCIDSLQVSQPSTADDIPSLSDRALLLQLLEENRKLKDVVGKVLHWGKHQNDVIRNLTARIEQLEEDLSQRNLLEDEGRKPIGNGVSLVGDMLENGRRNPGNRPQLGNDIDSDLPNQTNTFEYFYMPTVRM</sequence>
<evidence type="ECO:0000313" key="5">
    <source>
        <dbReference type="Proteomes" id="UP000822688"/>
    </source>
</evidence>
<dbReference type="PROSITE" id="PS50096">
    <property type="entry name" value="IQ"/>
    <property type="match status" value="1"/>
</dbReference>
<dbReference type="InterPro" id="IPR040400">
    <property type="entry name" value="BAG5/6/7/8"/>
</dbReference>
<feature type="region of interest" description="Disordered" evidence="2">
    <location>
        <begin position="510"/>
        <end position="547"/>
    </location>
</feature>
<proteinExistence type="predicted"/>
<dbReference type="InterPro" id="IPR003103">
    <property type="entry name" value="BAG_domain"/>
</dbReference>
<gene>
    <name evidence="4" type="ORF">KC19_1G081100</name>
</gene>
<dbReference type="SMART" id="SM00264">
    <property type="entry name" value="BAG"/>
    <property type="match status" value="1"/>
</dbReference>
<protein>
    <recommendedName>
        <fullName evidence="3">BAG domain-containing protein</fullName>
    </recommendedName>
</protein>
<keyword evidence="5" id="KW-1185">Reference proteome</keyword>
<dbReference type="Proteomes" id="UP000822688">
    <property type="component" value="Chromosome 1"/>
</dbReference>
<feature type="compositionally biased region" description="Acidic residues" evidence="2">
    <location>
        <begin position="211"/>
        <end position="223"/>
    </location>
</feature>
<dbReference type="GO" id="GO:0006457">
    <property type="term" value="P:protein folding"/>
    <property type="evidence" value="ECO:0007669"/>
    <property type="project" value="TreeGrafter"/>
</dbReference>
<keyword evidence="1" id="KW-0175">Coiled coil</keyword>
<dbReference type="CDD" id="cd23767">
    <property type="entry name" value="IQCD"/>
    <property type="match status" value="1"/>
</dbReference>
<evidence type="ECO:0000313" key="4">
    <source>
        <dbReference type="EMBL" id="KAG0590206.1"/>
    </source>
</evidence>
<evidence type="ECO:0000256" key="1">
    <source>
        <dbReference type="SAM" id="Coils"/>
    </source>
</evidence>
<evidence type="ECO:0000259" key="3">
    <source>
        <dbReference type="PROSITE" id="PS51035"/>
    </source>
</evidence>
<dbReference type="InterPro" id="IPR000048">
    <property type="entry name" value="IQ_motif_EF-hand-BS"/>
</dbReference>
<dbReference type="SUPFAM" id="SSF63491">
    <property type="entry name" value="BAG domain"/>
    <property type="match status" value="1"/>
</dbReference>
<dbReference type="InterPro" id="IPR036533">
    <property type="entry name" value="BAG_dom_sf"/>
</dbReference>
<comment type="caution">
    <text evidence="4">The sequence shown here is derived from an EMBL/GenBank/DDBJ whole genome shotgun (WGS) entry which is preliminary data.</text>
</comment>
<dbReference type="Gene3D" id="1.20.58.120">
    <property type="entry name" value="BAG domain"/>
    <property type="match status" value="1"/>
</dbReference>
<feature type="compositionally biased region" description="Polar residues" evidence="2">
    <location>
        <begin position="225"/>
        <end position="238"/>
    </location>
</feature>
<feature type="region of interest" description="Disordered" evidence="2">
    <location>
        <begin position="19"/>
        <end position="48"/>
    </location>
</feature>